<keyword evidence="7" id="KW-0325">Glycoprotein</keyword>
<dbReference type="InterPro" id="IPR005331">
    <property type="entry name" value="Sulfotransferase"/>
</dbReference>
<dbReference type="GO" id="GO:0016051">
    <property type="term" value="P:carbohydrate biosynthetic process"/>
    <property type="evidence" value="ECO:0007669"/>
    <property type="project" value="InterPro"/>
</dbReference>
<dbReference type="AlphaFoldDB" id="A0A556QNV7"/>
<dbReference type="InterPro" id="IPR018011">
    <property type="entry name" value="Carb_sulfotrans_8-10"/>
</dbReference>
<comment type="caution">
    <text evidence="8">The sequence shown here is derived from an EMBL/GenBank/DDBJ whole genome shotgun (WGS) entry which is preliminary data.</text>
</comment>
<keyword evidence="4" id="KW-1133">Transmembrane helix</keyword>
<reference evidence="8 9" key="1">
    <citation type="submission" date="2019-07" db="EMBL/GenBank/DDBJ databases">
        <title>Description of 53C-WASEF.</title>
        <authorList>
            <person name="Pitt A."/>
            <person name="Hahn M.W."/>
        </authorList>
    </citation>
    <scope>NUCLEOTIDE SEQUENCE [LARGE SCALE GENOMIC DNA]</scope>
    <source>
        <strain evidence="8 9">53C-WASEF</strain>
    </source>
</reference>
<evidence type="ECO:0000256" key="3">
    <source>
        <dbReference type="ARBA" id="ARBA00022692"/>
    </source>
</evidence>
<evidence type="ECO:0000256" key="2">
    <source>
        <dbReference type="ARBA" id="ARBA00022679"/>
    </source>
</evidence>
<evidence type="ECO:0000256" key="7">
    <source>
        <dbReference type="ARBA" id="ARBA00023180"/>
    </source>
</evidence>
<keyword evidence="6" id="KW-0472">Membrane</keyword>
<gene>
    <name evidence="8" type="ORF">FPL22_03190</name>
</gene>
<name>A0A556QNV7_9BACT</name>
<keyword evidence="5" id="KW-0333">Golgi apparatus</keyword>
<keyword evidence="2 8" id="KW-0808">Transferase</keyword>
<proteinExistence type="predicted"/>
<accession>A0A556QNV7</accession>
<evidence type="ECO:0000256" key="1">
    <source>
        <dbReference type="ARBA" id="ARBA00004323"/>
    </source>
</evidence>
<dbReference type="PANTHER" id="PTHR12137:SF54">
    <property type="entry name" value="CARBOHYDRATE SULFOTRANSFERASE"/>
    <property type="match status" value="1"/>
</dbReference>
<organism evidence="8 9">
    <name type="scientific">Rariglobus hedericola</name>
    <dbReference type="NCBI Taxonomy" id="2597822"/>
    <lineage>
        <taxon>Bacteria</taxon>
        <taxon>Pseudomonadati</taxon>
        <taxon>Verrucomicrobiota</taxon>
        <taxon>Opitutia</taxon>
        <taxon>Opitutales</taxon>
        <taxon>Opitutaceae</taxon>
        <taxon>Rariglobus</taxon>
    </lineage>
</organism>
<dbReference type="PANTHER" id="PTHR12137">
    <property type="entry name" value="CARBOHYDRATE SULFOTRANSFERASE"/>
    <property type="match status" value="1"/>
</dbReference>
<protein>
    <submittedName>
        <fullName evidence="8">Sulfotransferase family protein</fullName>
    </submittedName>
</protein>
<dbReference type="OrthoDB" id="288532at2"/>
<evidence type="ECO:0000256" key="5">
    <source>
        <dbReference type="ARBA" id="ARBA00023034"/>
    </source>
</evidence>
<comment type="subcellular location">
    <subcellularLocation>
        <location evidence="1">Golgi apparatus membrane</location>
        <topology evidence="1">Single-pass type II membrane protein</topology>
    </subcellularLocation>
</comment>
<sequence>MRVASQSLSHTLKPYCETFDDRHHTAYEVKTGKMLSRASKRLGVRSVTKSKKKNWDDYFTFGFVRHPYTHFLSVYLYLKKHKVVTLDFASYTAQQKETGYSSLADWNFKGLYDRISDADGNIIVDFVGRFENLAEDWSYVAAKIGLPGLQLHHINQTVGSEMRLSDYYTPVERKIVQDLYRQDFEMLGYES</sequence>
<evidence type="ECO:0000313" key="9">
    <source>
        <dbReference type="Proteomes" id="UP000315648"/>
    </source>
</evidence>
<dbReference type="Pfam" id="PF03567">
    <property type="entry name" value="Sulfotransfer_2"/>
    <property type="match status" value="1"/>
</dbReference>
<evidence type="ECO:0000256" key="6">
    <source>
        <dbReference type="ARBA" id="ARBA00023136"/>
    </source>
</evidence>
<dbReference type="Proteomes" id="UP000315648">
    <property type="component" value="Unassembled WGS sequence"/>
</dbReference>
<dbReference type="GO" id="GO:0008146">
    <property type="term" value="F:sulfotransferase activity"/>
    <property type="evidence" value="ECO:0007669"/>
    <property type="project" value="InterPro"/>
</dbReference>
<evidence type="ECO:0000313" key="8">
    <source>
        <dbReference type="EMBL" id="TSJ78325.1"/>
    </source>
</evidence>
<keyword evidence="3" id="KW-0812">Transmembrane</keyword>
<dbReference type="EMBL" id="VMBG01000001">
    <property type="protein sequence ID" value="TSJ78325.1"/>
    <property type="molecule type" value="Genomic_DNA"/>
</dbReference>
<dbReference type="GO" id="GO:0016020">
    <property type="term" value="C:membrane"/>
    <property type="evidence" value="ECO:0007669"/>
    <property type="project" value="InterPro"/>
</dbReference>
<evidence type="ECO:0000256" key="4">
    <source>
        <dbReference type="ARBA" id="ARBA00022989"/>
    </source>
</evidence>
<keyword evidence="9" id="KW-1185">Reference proteome</keyword>